<dbReference type="Proteomes" id="UP001432027">
    <property type="component" value="Unassembled WGS sequence"/>
</dbReference>
<name>A0AAV5SZL7_9BILA</name>
<proteinExistence type="predicted"/>
<evidence type="ECO:0000313" key="3">
    <source>
        <dbReference type="Proteomes" id="UP001432027"/>
    </source>
</evidence>
<dbReference type="AlphaFoldDB" id="A0AAV5SZL7"/>
<organism evidence="2 3">
    <name type="scientific">Pristionchus entomophagus</name>
    <dbReference type="NCBI Taxonomy" id="358040"/>
    <lineage>
        <taxon>Eukaryota</taxon>
        <taxon>Metazoa</taxon>
        <taxon>Ecdysozoa</taxon>
        <taxon>Nematoda</taxon>
        <taxon>Chromadorea</taxon>
        <taxon>Rhabditida</taxon>
        <taxon>Rhabditina</taxon>
        <taxon>Diplogasteromorpha</taxon>
        <taxon>Diplogasteroidea</taxon>
        <taxon>Neodiplogasteridae</taxon>
        <taxon>Pristionchus</taxon>
    </lineage>
</organism>
<evidence type="ECO:0000256" key="1">
    <source>
        <dbReference type="SAM" id="MobiDB-lite"/>
    </source>
</evidence>
<gene>
    <name evidence="2" type="ORF">PENTCL1PPCAC_10544</name>
</gene>
<dbReference type="EMBL" id="BTSX01000003">
    <property type="protein sequence ID" value="GMS88369.1"/>
    <property type="molecule type" value="Genomic_DNA"/>
</dbReference>
<reference evidence="2" key="1">
    <citation type="submission" date="2023-10" db="EMBL/GenBank/DDBJ databases">
        <title>Genome assembly of Pristionchus species.</title>
        <authorList>
            <person name="Yoshida K."/>
            <person name="Sommer R.J."/>
        </authorList>
    </citation>
    <scope>NUCLEOTIDE SEQUENCE</scope>
    <source>
        <strain evidence="2">RS0144</strain>
    </source>
</reference>
<sequence>PNSSRVYMSPGYTGCSNVVQELISSNFAVEQFGADVKSLDLEAFFSIGTINGALHIMVNEQEVDIYGKSPVNKHFEAGPFNLTIWWSREIISDYFAVQFDLGDKSEATASTITSDEKTTRMGNDLSTTSTAARGGFELSTM</sequence>
<feature type="compositionally biased region" description="Polar residues" evidence="1">
    <location>
        <begin position="120"/>
        <end position="131"/>
    </location>
</feature>
<evidence type="ECO:0000313" key="2">
    <source>
        <dbReference type="EMBL" id="GMS88369.1"/>
    </source>
</evidence>
<protein>
    <submittedName>
        <fullName evidence="2">Uncharacterized protein</fullName>
    </submittedName>
</protein>
<feature type="non-terminal residue" evidence="2">
    <location>
        <position position="1"/>
    </location>
</feature>
<feature type="non-terminal residue" evidence="2">
    <location>
        <position position="141"/>
    </location>
</feature>
<keyword evidence="3" id="KW-1185">Reference proteome</keyword>
<feature type="region of interest" description="Disordered" evidence="1">
    <location>
        <begin position="111"/>
        <end position="141"/>
    </location>
</feature>
<comment type="caution">
    <text evidence="2">The sequence shown here is derived from an EMBL/GenBank/DDBJ whole genome shotgun (WGS) entry which is preliminary data.</text>
</comment>
<accession>A0AAV5SZL7</accession>